<accession>A0A7G9WG37</accession>
<sequence length="68" mass="7662">MDQKTKEKPGTGSAGPPKPVTLPLPKELSRCKGCPYPGIGFICWNTDGTCIRTDEEEMNRRDGRRRRK</sequence>
<dbReference type="AlphaFoldDB" id="A0A7G9WG37"/>
<keyword evidence="3" id="KW-1185">Reference proteome</keyword>
<evidence type="ECO:0000256" key="1">
    <source>
        <dbReference type="SAM" id="MobiDB-lite"/>
    </source>
</evidence>
<evidence type="ECO:0000313" key="3">
    <source>
        <dbReference type="Proteomes" id="UP000516046"/>
    </source>
</evidence>
<evidence type="ECO:0000313" key="2">
    <source>
        <dbReference type="EMBL" id="QNO17649.1"/>
    </source>
</evidence>
<name>A0A7G9WG37_9FIRM</name>
<dbReference type="Proteomes" id="UP000516046">
    <property type="component" value="Chromosome"/>
</dbReference>
<dbReference type="RefSeq" id="WP_212506713.1">
    <property type="nucleotide sequence ID" value="NZ_CP060696.1"/>
</dbReference>
<feature type="region of interest" description="Disordered" evidence="1">
    <location>
        <begin position="1"/>
        <end position="23"/>
    </location>
</feature>
<gene>
    <name evidence="2" type="ORF">H6X83_12065</name>
</gene>
<dbReference type="EMBL" id="CP060696">
    <property type="protein sequence ID" value="QNO17649.1"/>
    <property type="molecule type" value="Genomic_DNA"/>
</dbReference>
<dbReference type="KEGG" id="caml:H6X83_12065"/>
<proteinExistence type="predicted"/>
<protein>
    <submittedName>
        <fullName evidence="2">Uncharacterized protein</fullName>
    </submittedName>
</protein>
<organism evidence="2 3">
    <name type="scientific">Caproicibacterium amylolyticum</name>
    <dbReference type="NCBI Taxonomy" id="2766537"/>
    <lineage>
        <taxon>Bacteria</taxon>
        <taxon>Bacillati</taxon>
        <taxon>Bacillota</taxon>
        <taxon>Clostridia</taxon>
        <taxon>Eubacteriales</taxon>
        <taxon>Oscillospiraceae</taxon>
        <taxon>Caproicibacterium</taxon>
    </lineage>
</organism>
<reference evidence="2 3" key="1">
    <citation type="submission" date="2020-08" db="EMBL/GenBank/DDBJ databases">
        <authorList>
            <person name="Ren C."/>
            <person name="Gu Y."/>
            <person name="Xu Y."/>
        </authorList>
    </citation>
    <scope>NUCLEOTIDE SEQUENCE [LARGE SCALE GENOMIC DNA]</scope>
    <source>
        <strain evidence="2 3">LBM18003</strain>
    </source>
</reference>